<evidence type="ECO:0000313" key="7">
    <source>
        <dbReference type="EMBL" id="KAA0257176.1"/>
    </source>
</evidence>
<keyword evidence="4 6" id="KW-0238">DNA-binding</keyword>
<gene>
    <name evidence="7" type="ORF">FHQ18_11455</name>
</gene>
<accession>A0A5A8F1F1</accession>
<dbReference type="GO" id="GO:0004803">
    <property type="term" value="F:transposase activity"/>
    <property type="evidence" value="ECO:0007669"/>
    <property type="project" value="UniProtKB-UniRule"/>
</dbReference>
<dbReference type="EMBL" id="VFJB01000009">
    <property type="protein sequence ID" value="KAA0257176.1"/>
    <property type="molecule type" value="Genomic_DNA"/>
</dbReference>
<keyword evidence="6" id="KW-0814">Transposable element</keyword>
<comment type="similarity">
    <text evidence="2 6">Belongs to the transposase mutator family.</text>
</comment>
<evidence type="ECO:0000256" key="4">
    <source>
        <dbReference type="ARBA" id="ARBA00023125"/>
    </source>
</evidence>
<comment type="caution">
    <text evidence="7">The sequence shown here is derived from an EMBL/GenBank/DDBJ whole genome shotgun (WGS) entry which is preliminary data.</text>
</comment>
<protein>
    <recommendedName>
        <fullName evidence="6">Mutator family transposase</fullName>
    </recommendedName>
</protein>
<dbReference type="GO" id="GO:0003677">
    <property type="term" value="F:DNA binding"/>
    <property type="evidence" value="ECO:0007669"/>
    <property type="project" value="UniProtKB-UniRule"/>
</dbReference>
<dbReference type="PANTHER" id="PTHR33217:SF7">
    <property type="entry name" value="TRANSPOSASE FOR INSERTION SEQUENCE ELEMENT IS1081"/>
    <property type="match status" value="1"/>
</dbReference>
<keyword evidence="5 6" id="KW-0233">DNA recombination</keyword>
<comment type="function">
    <text evidence="1 6">Required for the transposition of the insertion element.</text>
</comment>
<name>A0A5A8F1F1_9BACT</name>
<dbReference type="PANTHER" id="PTHR33217">
    <property type="entry name" value="TRANSPOSASE FOR INSERTION SEQUENCE ELEMENT IS1081"/>
    <property type="match status" value="1"/>
</dbReference>
<evidence type="ECO:0000256" key="1">
    <source>
        <dbReference type="ARBA" id="ARBA00002190"/>
    </source>
</evidence>
<evidence type="ECO:0000256" key="3">
    <source>
        <dbReference type="ARBA" id="ARBA00022578"/>
    </source>
</evidence>
<dbReference type="Proteomes" id="UP000322876">
    <property type="component" value="Unassembled WGS sequence"/>
</dbReference>
<evidence type="ECO:0000313" key="8">
    <source>
        <dbReference type="Proteomes" id="UP000322876"/>
    </source>
</evidence>
<evidence type="ECO:0000256" key="6">
    <source>
        <dbReference type="RuleBase" id="RU365089"/>
    </source>
</evidence>
<dbReference type="GO" id="GO:0006313">
    <property type="term" value="P:DNA transposition"/>
    <property type="evidence" value="ECO:0007669"/>
    <property type="project" value="UniProtKB-UniRule"/>
</dbReference>
<evidence type="ECO:0000256" key="2">
    <source>
        <dbReference type="ARBA" id="ARBA00010961"/>
    </source>
</evidence>
<reference evidence="7 8" key="1">
    <citation type="submission" date="2019-06" db="EMBL/GenBank/DDBJ databases">
        <title>Genomic insights into carbon and energy metabolism of Deferribacter autotrophicus revealed new metabolic traits in the phylum Deferribacteres.</title>
        <authorList>
            <person name="Slobodkin A.I."/>
            <person name="Slobodkina G.B."/>
            <person name="Allioux M."/>
            <person name="Alain K."/>
            <person name="Jebbar M."/>
            <person name="Shadrin V."/>
            <person name="Kublanov I.V."/>
            <person name="Toshchakov S.V."/>
            <person name="Bonch-Osmolovskaya E.A."/>
        </authorList>
    </citation>
    <scope>NUCLEOTIDE SEQUENCE [LARGE SCALE GENOMIC DNA]</scope>
    <source>
        <strain evidence="7 8">SL50</strain>
    </source>
</reference>
<dbReference type="InterPro" id="IPR001207">
    <property type="entry name" value="Transposase_mutator"/>
</dbReference>
<keyword evidence="3 6" id="KW-0815">Transposition</keyword>
<evidence type="ECO:0000256" key="5">
    <source>
        <dbReference type="ARBA" id="ARBA00023172"/>
    </source>
</evidence>
<keyword evidence="8" id="KW-1185">Reference proteome</keyword>
<dbReference type="Pfam" id="PF00872">
    <property type="entry name" value="Transposase_mut"/>
    <property type="match status" value="1"/>
</dbReference>
<organism evidence="7 8">
    <name type="scientific">Deferribacter autotrophicus</name>
    <dbReference type="NCBI Taxonomy" id="500465"/>
    <lineage>
        <taxon>Bacteria</taxon>
        <taxon>Pseudomonadati</taxon>
        <taxon>Deferribacterota</taxon>
        <taxon>Deferribacteres</taxon>
        <taxon>Deferribacterales</taxon>
        <taxon>Deferribacteraceae</taxon>
        <taxon>Deferribacter</taxon>
    </lineage>
</organism>
<proteinExistence type="inferred from homology"/>
<dbReference type="AlphaFoldDB" id="A0A5A8F1F1"/>
<sequence length="256" mass="30274">MVEELIYEKLDYFKTRPLKSDWFSVFIDAYHCELREEGKMVKISIFVAVGIDMDGYKHILGYWVHKGNENLGLWSEVFQDLINRGLSKVFVFVTDNFSGLDKLLKKFFPLSDHQLCYVHFARNLRNKLSPKVSKEAIALWKKIKMAYDYDEGCKLYDQLLTLVEKNKPDYAKYLQKYKENYLNFLKYPEDIRKYVYTTNIVESINAGLERMRYDVGGYFGSMKTIEINLFVQLINLHDSWLTKPIPVLKSKAYDLK</sequence>